<dbReference type="Proteomes" id="UP000298424">
    <property type="component" value="Unassembled WGS sequence"/>
</dbReference>
<gene>
    <name evidence="1" type="ORF">E3T27_06425</name>
</gene>
<proteinExistence type="predicted"/>
<organism evidence="1 2">
    <name type="scientific">Cryobacterium lyxosi</name>
    <dbReference type="NCBI Taxonomy" id="1259228"/>
    <lineage>
        <taxon>Bacteria</taxon>
        <taxon>Bacillati</taxon>
        <taxon>Actinomycetota</taxon>
        <taxon>Actinomycetes</taxon>
        <taxon>Micrococcales</taxon>
        <taxon>Microbacteriaceae</taxon>
        <taxon>Cryobacterium</taxon>
    </lineage>
</organism>
<reference evidence="1 2" key="1">
    <citation type="submission" date="2019-03" db="EMBL/GenBank/DDBJ databases">
        <title>Genomics of glacier-inhabiting Cryobacterium strains.</title>
        <authorList>
            <person name="Liu Q."/>
            <person name="Xin Y.-H."/>
        </authorList>
    </citation>
    <scope>NUCLEOTIDE SEQUENCE [LARGE SCALE GENOMIC DNA]</scope>
    <source>
        <strain evidence="1 2">TMT1-1</strain>
    </source>
</reference>
<dbReference type="OrthoDB" id="4946611at2"/>
<sequence length="119" mass="12415">MCGACGTTVYPDPVMGNEHTLRNRILVARTVSSVCAGVPGAPRIAALAAGWSVTSATGSILLCHTVADIWRALPVRSASVLQHALEVRALTEGPVGLSARVVALGLELTRQRLLVGPHR</sequence>
<dbReference type="EMBL" id="SOGT01000008">
    <property type="protein sequence ID" value="TFD26439.1"/>
    <property type="molecule type" value="Genomic_DNA"/>
</dbReference>
<accession>A0A4R8ZHQ7</accession>
<evidence type="ECO:0000313" key="2">
    <source>
        <dbReference type="Proteomes" id="UP000298424"/>
    </source>
</evidence>
<name>A0A4R8ZHQ7_9MICO</name>
<comment type="caution">
    <text evidence="1">The sequence shown here is derived from an EMBL/GenBank/DDBJ whole genome shotgun (WGS) entry which is preliminary data.</text>
</comment>
<dbReference type="AlphaFoldDB" id="A0A4R8ZHQ7"/>
<dbReference type="RefSeq" id="WP_134571995.1">
    <property type="nucleotide sequence ID" value="NZ_SOGT01000008.1"/>
</dbReference>
<protein>
    <submittedName>
        <fullName evidence="1">Uncharacterized protein</fullName>
    </submittedName>
</protein>
<keyword evidence="2" id="KW-1185">Reference proteome</keyword>
<evidence type="ECO:0000313" key="1">
    <source>
        <dbReference type="EMBL" id="TFD26439.1"/>
    </source>
</evidence>